<accession>A0A917SU28</accession>
<evidence type="ECO:0000256" key="4">
    <source>
        <dbReference type="ARBA" id="ARBA00022970"/>
    </source>
</evidence>
<dbReference type="Gene3D" id="3.40.50.2300">
    <property type="match status" value="2"/>
</dbReference>
<dbReference type="InterPro" id="IPR028082">
    <property type="entry name" value="Peripla_BP_I"/>
</dbReference>
<evidence type="ECO:0000256" key="2">
    <source>
        <dbReference type="ARBA" id="ARBA00022448"/>
    </source>
</evidence>
<evidence type="ECO:0000256" key="1">
    <source>
        <dbReference type="ARBA" id="ARBA00010062"/>
    </source>
</evidence>
<dbReference type="InterPro" id="IPR000709">
    <property type="entry name" value="Leu_Ile_Val-bd"/>
</dbReference>
<evidence type="ECO:0000259" key="7">
    <source>
        <dbReference type="Pfam" id="PF13458"/>
    </source>
</evidence>
<feature type="signal peptide" evidence="6">
    <location>
        <begin position="1"/>
        <end position="30"/>
    </location>
</feature>
<dbReference type="PANTHER" id="PTHR30483">
    <property type="entry name" value="LEUCINE-SPECIFIC-BINDING PROTEIN"/>
    <property type="match status" value="1"/>
</dbReference>
<dbReference type="PRINTS" id="PR00337">
    <property type="entry name" value="LEUILEVALBP"/>
</dbReference>
<feature type="chain" id="PRO_5037412204" evidence="6">
    <location>
        <begin position="31"/>
        <end position="459"/>
    </location>
</feature>
<evidence type="ECO:0000313" key="8">
    <source>
        <dbReference type="EMBL" id="GGL99064.1"/>
    </source>
</evidence>
<dbReference type="InterPro" id="IPR028081">
    <property type="entry name" value="Leu-bd"/>
</dbReference>
<dbReference type="Proteomes" id="UP000655208">
    <property type="component" value="Unassembled WGS sequence"/>
</dbReference>
<comment type="similarity">
    <text evidence="1">Belongs to the leucine-binding protein family.</text>
</comment>
<keyword evidence="9" id="KW-1185">Reference proteome</keyword>
<feature type="region of interest" description="Disordered" evidence="5">
    <location>
        <begin position="30"/>
        <end position="70"/>
    </location>
</feature>
<keyword evidence="2" id="KW-0813">Transport</keyword>
<evidence type="ECO:0000256" key="5">
    <source>
        <dbReference type="SAM" id="MobiDB-lite"/>
    </source>
</evidence>
<dbReference type="PANTHER" id="PTHR30483:SF6">
    <property type="entry name" value="PERIPLASMIC BINDING PROTEIN OF ABC TRANSPORTER FOR NATURAL AMINO ACIDS"/>
    <property type="match status" value="1"/>
</dbReference>
<dbReference type="InterPro" id="IPR051010">
    <property type="entry name" value="BCAA_transport"/>
</dbReference>
<evidence type="ECO:0000256" key="6">
    <source>
        <dbReference type="SAM" id="SignalP"/>
    </source>
</evidence>
<sequence>MTTLRTRRGLLATSVAAAVVLLAGACGANAGSSDSSSSSSSASSAGSAAGSSSAGGDTSGSGGSSGSNAPAARGEITIGLLATLTGTTASDGQGAQRGAELAIKELNAAGGVAGYTFKLRAEDTKNESNDVVTAGVQNLLSDDSVKAVVTGYASTTNFEINNFARAGMVYILGGGTAQTAEIVGKDPAKYPTIWSVTPSYAQYGTGPVDLADQWAAAGTWKPRNKSAYIVTSDNAYSKGISTDLKAYFGKKGWSVVGEQTVPFGAVSDWGTVLADIRSKNPDYVVNTDYQVSNEITFLQQFLQNPTKSLMFLQYGPNQPAWLDEAKASGNGVLYNNLAGVIASDKNPETVTLQKAYQAAYGTSAVDPQAVITYQAVKIYADALKKVGDADKKTEIGQAIGASTTKAAGGTIVFDQQTHLAKAGDDFVPLQSFQIQDAKPVLIAPEKYAGGSFVLPPWFQ</sequence>
<feature type="domain" description="Leucine-binding protein" evidence="7">
    <location>
        <begin position="75"/>
        <end position="420"/>
    </location>
</feature>
<dbReference type="PROSITE" id="PS51318">
    <property type="entry name" value="TAT"/>
    <property type="match status" value="1"/>
</dbReference>
<dbReference type="InterPro" id="IPR006311">
    <property type="entry name" value="TAT_signal"/>
</dbReference>
<dbReference type="GO" id="GO:0006865">
    <property type="term" value="P:amino acid transport"/>
    <property type="evidence" value="ECO:0007669"/>
    <property type="project" value="UniProtKB-KW"/>
</dbReference>
<dbReference type="SUPFAM" id="SSF53822">
    <property type="entry name" value="Periplasmic binding protein-like I"/>
    <property type="match status" value="1"/>
</dbReference>
<dbReference type="RefSeq" id="WP_188941245.1">
    <property type="nucleotide sequence ID" value="NZ_BMNA01000003.1"/>
</dbReference>
<keyword evidence="3 6" id="KW-0732">Signal</keyword>
<organism evidence="8 9">
    <name type="scientific">Nakamurella endophytica</name>
    <dbReference type="NCBI Taxonomy" id="1748367"/>
    <lineage>
        <taxon>Bacteria</taxon>
        <taxon>Bacillati</taxon>
        <taxon>Actinomycetota</taxon>
        <taxon>Actinomycetes</taxon>
        <taxon>Nakamurellales</taxon>
        <taxon>Nakamurellaceae</taxon>
        <taxon>Nakamurella</taxon>
    </lineage>
</organism>
<proteinExistence type="inferred from homology"/>
<protein>
    <submittedName>
        <fullName evidence="8">ABC transporter substrate-binding protein</fullName>
    </submittedName>
</protein>
<feature type="compositionally biased region" description="Low complexity" evidence="5">
    <location>
        <begin position="30"/>
        <end position="56"/>
    </location>
</feature>
<comment type="caution">
    <text evidence="8">The sequence shown here is derived from an EMBL/GenBank/DDBJ whole genome shotgun (WGS) entry which is preliminary data.</text>
</comment>
<evidence type="ECO:0000256" key="3">
    <source>
        <dbReference type="ARBA" id="ARBA00022729"/>
    </source>
</evidence>
<reference evidence="8" key="2">
    <citation type="submission" date="2020-09" db="EMBL/GenBank/DDBJ databases">
        <authorList>
            <person name="Sun Q."/>
            <person name="Zhou Y."/>
        </authorList>
    </citation>
    <scope>NUCLEOTIDE SEQUENCE</scope>
    <source>
        <strain evidence="8">CGMCC 4.7308</strain>
    </source>
</reference>
<gene>
    <name evidence="8" type="ORF">GCM10011594_18820</name>
</gene>
<dbReference type="AlphaFoldDB" id="A0A917SU28"/>
<dbReference type="EMBL" id="BMNA01000003">
    <property type="protein sequence ID" value="GGL99064.1"/>
    <property type="molecule type" value="Genomic_DNA"/>
</dbReference>
<keyword evidence="4" id="KW-0029">Amino-acid transport</keyword>
<dbReference type="PROSITE" id="PS51257">
    <property type="entry name" value="PROKAR_LIPOPROTEIN"/>
    <property type="match status" value="1"/>
</dbReference>
<dbReference type="Pfam" id="PF13458">
    <property type="entry name" value="Peripla_BP_6"/>
    <property type="match status" value="1"/>
</dbReference>
<name>A0A917SU28_9ACTN</name>
<reference evidence="8" key="1">
    <citation type="journal article" date="2014" name="Int. J. Syst. Evol. Microbiol.">
        <title>Complete genome sequence of Corynebacterium casei LMG S-19264T (=DSM 44701T), isolated from a smear-ripened cheese.</title>
        <authorList>
            <consortium name="US DOE Joint Genome Institute (JGI-PGF)"/>
            <person name="Walter F."/>
            <person name="Albersmeier A."/>
            <person name="Kalinowski J."/>
            <person name="Ruckert C."/>
        </authorList>
    </citation>
    <scope>NUCLEOTIDE SEQUENCE</scope>
    <source>
        <strain evidence="8">CGMCC 4.7308</strain>
    </source>
</reference>
<evidence type="ECO:0000313" key="9">
    <source>
        <dbReference type="Proteomes" id="UP000655208"/>
    </source>
</evidence>